<dbReference type="Proteomes" id="UP000801492">
    <property type="component" value="Unassembled WGS sequence"/>
</dbReference>
<keyword evidence="2" id="KW-1185">Reference proteome</keyword>
<dbReference type="OrthoDB" id="6760882at2759"/>
<protein>
    <submittedName>
        <fullName evidence="1">Uncharacterized protein</fullName>
    </submittedName>
</protein>
<gene>
    <name evidence="1" type="ORF">ILUMI_24938</name>
</gene>
<name>A0A8K0G0E7_IGNLU</name>
<evidence type="ECO:0000313" key="1">
    <source>
        <dbReference type="EMBL" id="KAF2881233.1"/>
    </source>
</evidence>
<sequence length="172" mass="19551">MLANREALVSDTSEPSGYHAELATNVDSAIIQCWLYNGVLIAATTGVWSDVRHSEQLLNENLENAITFCFDLQQVQSMPRVPISKTFYAQQLLFYAFCVTDVTTRHPVFYTWTENQAFRGCLATKNWREDPELQGLLAVFPPDLNHHEDTNSQGEDDDEDVCIANVTRMMRT</sequence>
<reference evidence="1" key="1">
    <citation type="submission" date="2019-08" db="EMBL/GenBank/DDBJ databases">
        <title>The genome of the North American firefly Photinus pyralis.</title>
        <authorList>
            <consortium name="Photinus pyralis genome working group"/>
            <person name="Fallon T.R."/>
            <person name="Sander Lower S.E."/>
            <person name="Weng J.-K."/>
        </authorList>
    </citation>
    <scope>NUCLEOTIDE SEQUENCE</scope>
    <source>
        <strain evidence="1">TRF0915ILg1</strain>
        <tissue evidence="1">Whole body</tissue>
    </source>
</reference>
<comment type="caution">
    <text evidence="1">The sequence shown here is derived from an EMBL/GenBank/DDBJ whole genome shotgun (WGS) entry which is preliminary data.</text>
</comment>
<evidence type="ECO:0000313" key="2">
    <source>
        <dbReference type="Proteomes" id="UP000801492"/>
    </source>
</evidence>
<dbReference type="EMBL" id="VTPC01090839">
    <property type="protein sequence ID" value="KAF2881233.1"/>
    <property type="molecule type" value="Genomic_DNA"/>
</dbReference>
<dbReference type="AlphaFoldDB" id="A0A8K0G0E7"/>
<accession>A0A8K0G0E7</accession>
<organism evidence="1 2">
    <name type="scientific">Ignelater luminosus</name>
    <name type="common">Cucubano</name>
    <name type="synonym">Pyrophorus luminosus</name>
    <dbReference type="NCBI Taxonomy" id="2038154"/>
    <lineage>
        <taxon>Eukaryota</taxon>
        <taxon>Metazoa</taxon>
        <taxon>Ecdysozoa</taxon>
        <taxon>Arthropoda</taxon>
        <taxon>Hexapoda</taxon>
        <taxon>Insecta</taxon>
        <taxon>Pterygota</taxon>
        <taxon>Neoptera</taxon>
        <taxon>Endopterygota</taxon>
        <taxon>Coleoptera</taxon>
        <taxon>Polyphaga</taxon>
        <taxon>Elateriformia</taxon>
        <taxon>Elateroidea</taxon>
        <taxon>Elateridae</taxon>
        <taxon>Agrypninae</taxon>
        <taxon>Pyrophorini</taxon>
        <taxon>Ignelater</taxon>
    </lineage>
</organism>
<proteinExistence type="predicted"/>